<dbReference type="SUPFAM" id="SSF52402">
    <property type="entry name" value="Adenine nucleotide alpha hydrolases-like"/>
    <property type="match status" value="1"/>
</dbReference>
<evidence type="ECO:0000313" key="9">
    <source>
        <dbReference type="Proteomes" id="UP000005496"/>
    </source>
</evidence>
<feature type="binding site" evidence="6">
    <location>
        <begin position="42"/>
        <end position="47"/>
    </location>
    <ligand>
        <name>ATP</name>
        <dbReference type="ChEBI" id="CHEBI:30616"/>
    </ligand>
</feature>
<dbReference type="Gene3D" id="3.40.50.620">
    <property type="entry name" value="HUPs"/>
    <property type="match status" value="1"/>
</dbReference>
<keyword evidence="9" id="KW-1185">Reference proteome</keyword>
<sequence>MRYSKIQDLPTKWAHFCLNISSFVHRQAGVSLKGKKVLAGFSGGPDSAALVLAMHYLAPSLNMKLEAAYLDHGLRREAGEDLALVQDTCSQLSMKLHLGRSNVSRLAGRGRGGIEETARRLRYRYLHGVARKTGADYVLTGHHLNDLAEDILMRLQRGTGWPGLSGMRAYVPERRILRPLLMIPRKCIMDFLETAGQGYVLDATNKDKTFLRNRVRMSLVPEFEAINPGFLKSIANIWRLGRVDADYWDHILEEARQDVQEEDLVPGDLLSGMHQAARMRLYKKTLDSLGPGQALVENIFKLDELWQSRKTGARVQFPGDKEALISREGIEFRHISHGTEKKGS</sequence>
<name>D6SMU2_9BACT</name>
<evidence type="ECO:0000313" key="8">
    <source>
        <dbReference type="EMBL" id="EFI36003.1"/>
    </source>
</evidence>
<comment type="similarity">
    <text evidence="6">Belongs to the tRNA(Ile)-lysidine synthase family.</text>
</comment>
<comment type="function">
    <text evidence="6">Ligates lysine onto the cytidine present at position 34 of the AUA codon-specific tRNA(Ile) that contains the anticodon CAU, in an ATP-dependent manner. Cytidine is converted to lysidine, thus changing the amino acid specificity of the tRNA from methionine to isoleucine.</text>
</comment>
<comment type="domain">
    <text evidence="6">The N-terminal region contains the highly conserved SGGXDS motif, predicted to be a P-loop motif involved in ATP binding.</text>
</comment>
<proteinExistence type="inferred from homology"/>
<dbReference type="eggNOG" id="COG0037">
    <property type="taxonomic scope" value="Bacteria"/>
</dbReference>
<evidence type="ECO:0000256" key="5">
    <source>
        <dbReference type="ARBA" id="ARBA00048539"/>
    </source>
</evidence>
<dbReference type="EMBL" id="ACJN02000001">
    <property type="protein sequence ID" value="EFI36003.1"/>
    <property type="molecule type" value="Genomic_DNA"/>
</dbReference>
<evidence type="ECO:0000256" key="4">
    <source>
        <dbReference type="ARBA" id="ARBA00022840"/>
    </source>
</evidence>
<dbReference type="RefSeq" id="WP_008869131.1">
    <property type="nucleotide sequence ID" value="NZ_ACJN02000001.1"/>
</dbReference>
<evidence type="ECO:0000259" key="7">
    <source>
        <dbReference type="Pfam" id="PF01171"/>
    </source>
</evidence>
<evidence type="ECO:0000256" key="1">
    <source>
        <dbReference type="ARBA" id="ARBA00022598"/>
    </source>
</evidence>
<dbReference type="InterPro" id="IPR014729">
    <property type="entry name" value="Rossmann-like_a/b/a_fold"/>
</dbReference>
<dbReference type="Proteomes" id="UP000005496">
    <property type="component" value="Unassembled WGS sequence"/>
</dbReference>
<protein>
    <recommendedName>
        <fullName evidence="6">tRNA(Ile)-lysidine synthase</fullName>
        <ecNumber evidence="6">6.3.4.19</ecNumber>
    </recommendedName>
    <alternativeName>
        <fullName evidence="6">tRNA(Ile)-2-lysyl-cytidine synthase</fullName>
    </alternativeName>
    <alternativeName>
        <fullName evidence="6">tRNA(Ile)-lysidine synthetase</fullName>
    </alternativeName>
</protein>
<evidence type="ECO:0000256" key="2">
    <source>
        <dbReference type="ARBA" id="ARBA00022694"/>
    </source>
</evidence>
<keyword evidence="4 6" id="KW-0067">ATP-binding</keyword>
<comment type="catalytic activity">
    <reaction evidence="5 6">
        <text>cytidine(34) in tRNA(Ile2) + L-lysine + ATP = lysidine(34) in tRNA(Ile2) + AMP + diphosphate + H(+)</text>
        <dbReference type="Rhea" id="RHEA:43744"/>
        <dbReference type="Rhea" id="RHEA-COMP:10625"/>
        <dbReference type="Rhea" id="RHEA-COMP:10670"/>
        <dbReference type="ChEBI" id="CHEBI:15378"/>
        <dbReference type="ChEBI" id="CHEBI:30616"/>
        <dbReference type="ChEBI" id="CHEBI:32551"/>
        <dbReference type="ChEBI" id="CHEBI:33019"/>
        <dbReference type="ChEBI" id="CHEBI:82748"/>
        <dbReference type="ChEBI" id="CHEBI:83665"/>
        <dbReference type="ChEBI" id="CHEBI:456215"/>
        <dbReference type="EC" id="6.3.4.19"/>
    </reaction>
</comment>
<comment type="caution">
    <text evidence="8">The sequence shown here is derived from an EMBL/GenBank/DDBJ whole genome shotgun (WGS) entry which is preliminary data.</text>
</comment>
<dbReference type="AlphaFoldDB" id="D6SMU2"/>
<dbReference type="InterPro" id="IPR011063">
    <property type="entry name" value="TilS/TtcA_N"/>
</dbReference>
<dbReference type="GO" id="GO:0006400">
    <property type="term" value="P:tRNA modification"/>
    <property type="evidence" value="ECO:0007669"/>
    <property type="project" value="UniProtKB-UniRule"/>
</dbReference>
<evidence type="ECO:0000256" key="3">
    <source>
        <dbReference type="ARBA" id="ARBA00022741"/>
    </source>
</evidence>
<evidence type="ECO:0000256" key="6">
    <source>
        <dbReference type="HAMAP-Rule" id="MF_01161"/>
    </source>
</evidence>
<dbReference type="GO" id="GO:0032267">
    <property type="term" value="F:tRNA(Ile)-lysidine synthase activity"/>
    <property type="evidence" value="ECO:0007669"/>
    <property type="project" value="UniProtKB-EC"/>
</dbReference>
<dbReference type="GO" id="GO:0005524">
    <property type="term" value="F:ATP binding"/>
    <property type="evidence" value="ECO:0007669"/>
    <property type="project" value="UniProtKB-UniRule"/>
</dbReference>
<comment type="subcellular location">
    <subcellularLocation>
        <location evidence="6">Cytoplasm</location>
    </subcellularLocation>
</comment>
<keyword evidence="1 6" id="KW-0436">Ligase</keyword>
<gene>
    <name evidence="6" type="primary">tilS</name>
    <name evidence="8" type="ORF">Dthio_PD3445</name>
</gene>
<dbReference type="InterPro" id="IPR012795">
    <property type="entry name" value="tRNA_Ile_lys_synt_N"/>
</dbReference>
<feature type="domain" description="tRNA(Ile)-lysidine/2-thiocytidine synthase N-terminal" evidence="7">
    <location>
        <begin position="36"/>
        <end position="217"/>
    </location>
</feature>
<reference evidence="8" key="1">
    <citation type="submission" date="2010-05" db="EMBL/GenBank/DDBJ databases">
        <title>The draft genome of Desulfonatronospira thiodismutans ASO3-1.</title>
        <authorList>
            <consortium name="US DOE Joint Genome Institute (JGI-PGF)"/>
            <person name="Lucas S."/>
            <person name="Copeland A."/>
            <person name="Lapidus A."/>
            <person name="Cheng J.-F."/>
            <person name="Bruce D."/>
            <person name="Goodwin L."/>
            <person name="Pitluck S."/>
            <person name="Chertkov O."/>
            <person name="Brettin T."/>
            <person name="Detter J.C."/>
            <person name="Han C."/>
            <person name="Land M.L."/>
            <person name="Hauser L."/>
            <person name="Kyrpides N."/>
            <person name="Mikhailova N."/>
            <person name="Muyzer G."/>
            <person name="Woyke T."/>
        </authorList>
    </citation>
    <scope>NUCLEOTIDE SEQUENCE [LARGE SCALE GENOMIC DNA]</scope>
    <source>
        <strain evidence="8">ASO3-1</strain>
    </source>
</reference>
<dbReference type="Pfam" id="PF01171">
    <property type="entry name" value="ATP_bind_3"/>
    <property type="match status" value="1"/>
</dbReference>
<dbReference type="CDD" id="cd01992">
    <property type="entry name" value="TilS_N"/>
    <property type="match status" value="1"/>
</dbReference>
<dbReference type="NCBIfam" id="TIGR02432">
    <property type="entry name" value="lysidine_TilS_N"/>
    <property type="match status" value="1"/>
</dbReference>
<dbReference type="SUPFAM" id="SSF82829">
    <property type="entry name" value="MesJ substrate recognition domain-like"/>
    <property type="match status" value="1"/>
</dbReference>
<organism evidence="8 9">
    <name type="scientific">Desulfonatronospira thiodismutans ASO3-1</name>
    <dbReference type="NCBI Taxonomy" id="555779"/>
    <lineage>
        <taxon>Bacteria</taxon>
        <taxon>Pseudomonadati</taxon>
        <taxon>Thermodesulfobacteriota</taxon>
        <taxon>Desulfovibrionia</taxon>
        <taxon>Desulfovibrionales</taxon>
        <taxon>Desulfonatronovibrionaceae</taxon>
        <taxon>Desulfonatronospira</taxon>
    </lineage>
</organism>
<accession>D6SMU2</accession>
<dbReference type="PANTHER" id="PTHR43033:SF1">
    <property type="entry name" value="TRNA(ILE)-LYSIDINE SYNTHASE-RELATED"/>
    <property type="match status" value="1"/>
</dbReference>
<dbReference type="HAMAP" id="MF_01161">
    <property type="entry name" value="tRNA_Ile_lys_synt"/>
    <property type="match status" value="1"/>
</dbReference>
<keyword evidence="6" id="KW-0963">Cytoplasm</keyword>
<keyword evidence="2 6" id="KW-0819">tRNA processing</keyword>
<keyword evidence="3 6" id="KW-0547">Nucleotide-binding</keyword>
<dbReference type="GO" id="GO:0005737">
    <property type="term" value="C:cytoplasm"/>
    <property type="evidence" value="ECO:0007669"/>
    <property type="project" value="UniProtKB-SubCell"/>
</dbReference>
<dbReference type="PANTHER" id="PTHR43033">
    <property type="entry name" value="TRNA(ILE)-LYSIDINE SYNTHASE-RELATED"/>
    <property type="match status" value="1"/>
</dbReference>
<dbReference type="InterPro" id="IPR012094">
    <property type="entry name" value="tRNA_Ile_lys_synt"/>
</dbReference>
<dbReference type="EC" id="6.3.4.19" evidence="6"/>